<feature type="compositionally biased region" description="Acidic residues" evidence="8">
    <location>
        <begin position="33"/>
        <end position="43"/>
    </location>
</feature>
<gene>
    <name evidence="11" type="primary">EME2</name>
</gene>
<dbReference type="PANTHER" id="PTHR21077:SF6">
    <property type="entry name" value="CROSSOVER JUNCTION ENDONUCLEASE EME2-RELATED"/>
    <property type="match status" value="1"/>
</dbReference>
<protein>
    <submittedName>
        <fullName evidence="11">Probable crossover junction endonuclease EME2</fullName>
    </submittedName>
</protein>
<dbReference type="InterPro" id="IPR047523">
    <property type="entry name" value="XPF_nuclease_EME2"/>
</dbReference>
<dbReference type="OrthoDB" id="343092at2759"/>
<dbReference type="CTD" id="197342"/>
<dbReference type="InParanoid" id="A0A6P8STX8"/>
<dbReference type="AlphaFoldDB" id="A0A6P8STX8"/>
<dbReference type="GO" id="GO:0003677">
    <property type="term" value="F:DNA binding"/>
    <property type="evidence" value="ECO:0007669"/>
    <property type="project" value="InterPro"/>
</dbReference>
<dbReference type="GeneID" id="117369275"/>
<keyword evidence="3" id="KW-0227">DNA damage</keyword>
<reference evidence="11" key="1">
    <citation type="submission" date="2025-08" db="UniProtKB">
        <authorList>
            <consortium name="RefSeq"/>
        </authorList>
    </citation>
    <scope>IDENTIFICATION</scope>
</reference>
<keyword evidence="5" id="KW-0234">DNA repair</keyword>
<accession>A0A6P8STX8</accession>
<keyword evidence="10" id="KW-1185">Reference proteome</keyword>
<comment type="subcellular location">
    <subcellularLocation>
        <location evidence="1">Nucleus</location>
    </subcellularLocation>
</comment>
<evidence type="ECO:0000313" key="10">
    <source>
        <dbReference type="Proteomes" id="UP000515159"/>
    </source>
</evidence>
<dbReference type="GO" id="GO:0031297">
    <property type="term" value="P:replication fork processing"/>
    <property type="evidence" value="ECO:0007669"/>
    <property type="project" value="TreeGrafter"/>
</dbReference>
<dbReference type="Proteomes" id="UP000515159">
    <property type="component" value="Chromosome 11"/>
</dbReference>
<name>A0A6P8STX8_GEOSA</name>
<evidence type="ECO:0000256" key="6">
    <source>
        <dbReference type="ARBA" id="ARBA00023242"/>
    </source>
</evidence>
<feature type="coiled-coil region" evidence="7">
    <location>
        <begin position="96"/>
        <end position="142"/>
    </location>
</feature>
<dbReference type="FunFam" id="3.40.50.10130:FF:000007">
    <property type="entry name" value="Probable crossover junction endonuclease EME2"/>
    <property type="match status" value="1"/>
</dbReference>
<sequence>METKFKEKMCSPEFDSKISRSLKGHLRQVTDWEVSDSEPESDAESCKNESDNLINLVQSSLGSETCDSKEKVMLNISEKDITMALPSLPAVSPKKRQRKNKSLEEIESDKVRIKEKKLEREGKKLQREKEKMEKQRRKEAAEALKLLRPDQCMKYLTIHVDPGILEDAGSDVLMEIMNSLECKYYIEPQVVPHSITWRREMPSNWLFVSNLEVKIGEEDEMLVLMEPKDFLRNIFLLTQSSSDDLSEKTCNLPPGLTFAIPEGHHKRICLVVIGLDAHHWQSCLHKSSLDQNKDRDSGAEPSSKYPVTQQQIEEALVMLQLWCDTNVLFLDSWQEFVQHICAMTKAIAQRPYKKHSENQKFSFCTTDGSWSRGVQVKKDGTGLQQVWKGQIQQFNRVSPAMAAAVSSAYPSPQLLLQAYEKCSIEQERLNLLSDLQIRAVSSIKSYGPAVTERKQPEDEEQQLVVKHHKERRIGPDLSRRVYLFMLSQNPDLVLDLSS</sequence>
<evidence type="ECO:0000256" key="8">
    <source>
        <dbReference type="SAM" id="MobiDB-lite"/>
    </source>
</evidence>
<dbReference type="GO" id="GO:0008821">
    <property type="term" value="F:crossover junction DNA endonuclease activity"/>
    <property type="evidence" value="ECO:0007669"/>
    <property type="project" value="TreeGrafter"/>
</dbReference>
<evidence type="ECO:0000256" key="1">
    <source>
        <dbReference type="ARBA" id="ARBA00004123"/>
    </source>
</evidence>
<feature type="region of interest" description="Disordered" evidence="8">
    <location>
        <begin position="28"/>
        <end position="49"/>
    </location>
</feature>
<dbReference type="GO" id="GO:0005634">
    <property type="term" value="C:nucleus"/>
    <property type="evidence" value="ECO:0007669"/>
    <property type="project" value="UniProtKB-SubCell"/>
</dbReference>
<comment type="similarity">
    <text evidence="2">Belongs to the EME1/MMS4 family.</text>
</comment>
<dbReference type="GO" id="GO:0006302">
    <property type="term" value="P:double-strand break repair"/>
    <property type="evidence" value="ECO:0007669"/>
    <property type="project" value="TreeGrafter"/>
</dbReference>
<dbReference type="GO" id="GO:0000712">
    <property type="term" value="P:resolution of meiotic recombination intermediates"/>
    <property type="evidence" value="ECO:0007669"/>
    <property type="project" value="TreeGrafter"/>
</dbReference>
<evidence type="ECO:0000256" key="3">
    <source>
        <dbReference type="ARBA" id="ARBA00022763"/>
    </source>
</evidence>
<dbReference type="RefSeq" id="XP_033819503.1">
    <property type="nucleotide sequence ID" value="XM_033963612.1"/>
</dbReference>
<dbReference type="Gene3D" id="1.10.150.670">
    <property type="entry name" value="Crossover junction endonuclease EME1, DNA-binding domain"/>
    <property type="match status" value="1"/>
</dbReference>
<dbReference type="PANTHER" id="PTHR21077">
    <property type="entry name" value="EME1 PROTEIN"/>
    <property type="match status" value="1"/>
</dbReference>
<dbReference type="KEGG" id="gsh:117369275"/>
<feature type="domain" description="ERCC4" evidence="9">
    <location>
        <begin position="157"/>
        <end position="420"/>
    </location>
</feature>
<evidence type="ECO:0000256" key="4">
    <source>
        <dbReference type="ARBA" id="ARBA00023172"/>
    </source>
</evidence>
<dbReference type="Pfam" id="PF21292">
    <property type="entry name" value="EME1-MUS81_C"/>
    <property type="match status" value="1"/>
</dbReference>
<keyword evidence="11" id="KW-0378">Hydrolase</keyword>
<dbReference type="InterPro" id="IPR033310">
    <property type="entry name" value="Mms4/EME1/EME2"/>
</dbReference>
<evidence type="ECO:0000259" key="9">
    <source>
        <dbReference type="SMART" id="SM00891"/>
    </source>
</evidence>
<dbReference type="Pfam" id="PF02732">
    <property type="entry name" value="ERCC4"/>
    <property type="match status" value="1"/>
</dbReference>
<keyword evidence="7" id="KW-0175">Coiled coil</keyword>
<keyword evidence="11" id="KW-0255">Endonuclease</keyword>
<evidence type="ECO:0000256" key="2">
    <source>
        <dbReference type="ARBA" id="ARBA00005313"/>
    </source>
</evidence>
<keyword evidence="4" id="KW-0233">DNA recombination</keyword>
<dbReference type="FunCoup" id="A0A6P8STX8">
    <property type="interactions" value="78"/>
</dbReference>
<dbReference type="CDD" id="cd20082">
    <property type="entry name" value="XPF_nuclease_EME2"/>
    <property type="match status" value="1"/>
</dbReference>
<dbReference type="InterPro" id="IPR042530">
    <property type="entry name" value="EME1/EME2_C"/>
</dbReference>
<organism evidence="10 11">
    <name type="scientific">Geotrypetes seraphini</name>
    <name type="common">Gaboon caecilian</name>
    <name type="synonym">Caecilia seraphini</name>
    <dbReference type="NCBI Taxonomy" id="260995"/>
    <lineage>
        <taxon>Eukaryota</taxon>
        <taxon>Metazoa</taxon>
        <taxon>Chordata</taxon>
        <taxon>Craniata</taxon>
        <taxon>Vertebrata</taxon>
        <taxon>Euteleostomi</taxon>
        <taxon>Amphibia</taxon>
        <taxon>Gymnophiona</taxon>
        <taxon>Geotrypetes</taxon>
    </lineage>
</organism>
<dbReference type="GO" id="GO:0031573">
    <property type="term" value="P:mitotic intra-S DNA damage checkpoint signaling"/>
    <property type="evidence" value="ECO:0007669"/>
    <property type="project" value="TreeGrafter"/>
</dbReference>
<dbReference type="InterPro" id="IPR006166">
    <property type="entry name" value="ERCC4_domain"/>
</dbReference>
<dbReference type="Gene3D" id="3.40.50.10130">
    <property type="match status" value="1"/>
</dbReference>
<evidence type="ECO:0000256" key="7">
    <source>
        <dbReference type="SAM" id="Coils"/>
    </source>
</evidence>
<evidence type="ECO:0000313" key="11">
    <source>
        <dbReference type="RefSeq" id="XP_033819503.1"/>
    </source>
</evidence>
<dbReference type="GO" id="GO:0048476">
    <property type="term" value="C:Holliday junction resolvase complex"/>
    <property type="evidence" value="ECO:0007669"/>
    <property type="project" value="InterPro"/>
</dbReference>
<dbReference type="SMART" id="SM00891">
    <property type="entry name" value="ERCC4"/>
    <property type="match status" value="1"/>
</dbReference>
<keyword evidence="11" id="KW-0540">Nuclease</keyword>
<proteinExistence type="inferred from homology"/>
<keyword evidence="6" id="KW-0539">Nucleus</keyword>
<evidence type="ECO:0000256" key="5">
    <source>
        <dbReference type="ARBA" id="ARBA00023204"/>
    </source>
</evidence>